<gene>
    <name evidence="2" type="ORF">OSCT_3230</name>
</gene>
<accession>E1IIS9</accession>
<reference evidence="2 3" key="1">
    <citation type="journal article" date="2011" name="J. Bacteriol.">
        <title>Draft genome sequence of the anoxygenic filamentous phototrophic bacterium Oscillochloris trichoides subsp. DG-6.</title>
        <authorList>
            <person name="Kuznetsov B.B."/>
            <person name="Ivanovsky R.N."/>
            <person name="Keppen O.I."/>
            <person name="Sukhacheva M.V."/>
            <person name="Bumazhkin B.K."/>
            <person name="Patutina E.O."/>
            <person name="Beletsky A.V."/>
            <person name="Mardanov A.V."/>
            <person name="Baslerov R.V."/>
            <person name="Panteleeva A.N."/>
            <person name="Kolganova T.V."/>
            <person name="Ravin N.V."/>
            <person name="Skryabin K.G."/>
        </authorList>
    </citation>
    <scope>NUCLEOTIDE SEQUENCE [LARGE SCALE GENOMIC DNA]</scope>
    <source>
        <strain evidence="2 3">DG-6</strain>
    </source>
</reference>
<feature type="transmembrane region" description="Helical" evidence="1">
    <location>
        <begin position="48"/>
        <end position="66"/>
    </location>
</feature>
<protein>
    <submittedName>
        <fullName evidence="2">Uncharacterized protein</fullName>
    </submittedName>
</protein>
<organism evidence="2 3">
    <name type="scientific">Oscillochloris trichoides DG-6</name>
    <dbReference type="NCBI Taxonomy" id="765420"/>
    <lineage>
        <taxon>Bacteria</taxon>
        <taxon>Bacillati</taxon>
        <taxon>Chloroflexota</taxon>
        <taxon>Chloroflexia</taxon>
        <taxon>Chloroflexales</taxon>
        <taxon>Chloroflexineae</taxon>
        <taxon>Oscillochloridaceae</taxon>
        <taxon>Oscillochloris</taxon>
    </lineage>
</organism>
<sequence length="227" mass="23321">MALLVGTGLGVTALAFDNAMSSGPNSEWWNSIPCGCTSMSDASNWDALSHWLVGMGISAPIAFGGLTQEFSKARATPPWISQAGLEALEQNKSFTKHILDRMPYRTQWNLGLLASKGNGIPGLGLTGSSLLGGGLGLLSQLGSDIFGQRCLSPRQITIRALTSFGLSTLAGAAGVSLAALLPTTASAFAVGAVSLAGATIVSAAWDRPLPGSGKSVRSHLLEYFGAN</sequence>
<feature type="transmembrane region" description="Helical" evidence="1">
    <location>
        <begin position="187"/>
        <end position="205"/>
    </location>
</feature>
<proteinExistence type="predicted"/>
<name>E1IIS9_9CHLR</name>
<dbReference type="EMBL" id="ADVR01000143">
    <property type="protein sequence ID" value="EFO78908.1"/>
    <property type="molecule type" value="Genomic_DNA"/>
</dbReference>
<keyword evidence="1" id="KW-0812">Transmembrane</keyword>
<evidence type="ECO:0000256" key="1">
    <source>
        <dbReference type="SAM" id="Phobius"/>
    </source>
</evidence>
<keyword evidence="1" id="KW-0472">Membrane</keyword>
<dbReference type="Proteomes" id="UP000054010">
    <property type="component" value="Unassembled WGS sequence"/>
</dbReference>
<dbReference type="HOGENOM" id="CLU_1218775_0_0_0"/>
<keyword evidence="3" id="KW-1185">Reference proteome</keyword>
<evidence type="ECO:0000313" key="2">
    <source>
        <dbReference type="EMBL" id="EFO78908.1"/>
    </source>
</evidence>
<feature type="transmembrane region" description="Helical" evidence="1">
    <location>
        <begin position="158"/>
        <end position="181"/>
    </location>
</feature>
<keyword evidence="1" id="KW-1133">Transmembrane helix</keyword>
<dbReference type="AlphaFoldDB" id="E1IIS9"/>
<evidence type="ECO:0000313" key="3">
    <source>
        <dbReference type="Proteomes" id="UP000054010"/>
    </source>
</evidence>
<comment type="caution">
    <text evidence="2">The sequence shown here is derived from an EMBL/GenBank/DDBJ whole genome shotgun (WGS) entry which is preliminary data.</text>
</comment>